<dbReference type="EMBL" id="FP103042">
    <property type="protein sequence ID" value="CAX25999.1"/>
    <property type="molecule type" value="Genomic_DNA"/>
</dbReference>
<sequence length="223" mass="24837">MTFRASAAFAMMPANQVGVAIQVTSRRRGLMHVGLLYEDRQGKAHLAHLKRDDVAVSEPAPNDQGFFWDDCAWLSRPNLNALAETVALFIELCARTREIPYGPNPPPEAFDAQGRYVCTDRRYGLTCATYVSAVLAGAGYPVVKFDTWQGRPDDETWWEMAAGYLPPARAEELEEVRIKFRLRPDEVAVAAAAEDRPLCFTQATDRSGPLRDILRRDPGSPNP</sequence>
<organism evidence="2 3">
    <name type="scientific">Methylorubrum extorquens (strain DSM 6343 / CIP 106787 / DM4)</name>
    <name type="common">Methylobacterium extorquens</name>
    <dbReference type="NCBI Taxonomy" id="661410"/>
    <lineage>
        <taxon>Bacteria</taxon>
        <taxon>Pseudomonadati</taxon>
        <taxon>Pseudomonadota</taxon>
        <taxon>Alphaproteobacteria</taxon>
        <taxon>Hyphomicrobiales</taxon>
        <taxon>Methylobacteriaceae</taxon>
        <taxon>Methylorubrum</taxon>
    </lineage>
</organism>
<dbReference type="KEGG" id="mdi:METDI4369"/>
<gene>
    <name evidence="2" type="ORF">METD_I4369</name>
</gene>
<dbReference type="HOGENOM" id="CLU_1238979_0_0_5"/>
<dbReference type="GeneID" id="72991190"/>
<proteinExistence type="predicted"/>
<name>C7CEP7_METED</name>
<dbReference type="RefSeq" id="WP_015823697.1">
    <property type="nucleotide sequence ID" value="NC_012988.1"/>
</dbReference>
<dbReference type="Proteomes" id="UP000008070">
    <property type="component" value="Chromosome"/>
</dbReference>
<feature type="region of interest" description="Disordered" evidence="1">
    <location>
        <begin position="203"/>
        <end position="223"/>
    </location>
</feature>
<evidence type="ECO:0000313" key="3">
    <source>
        <dbReference type="Proteomes" id="UP000008070"/>
    </source>
</evidence>
<reference evidence="3" key="1">
    <citation type="journal article" date="2009" name="PLoS ONE">
        <title>Methylobacterium genome sequences: a reference blueprint to investigate microbial metabolism of C1 compounds from natural and industrial sources.</title>
        <authorList>
            <person name="Vuilleumier S."/>
            <person name="Chistoserdova L."/>
            <person name="Lee M.-C."/>
            <person name="Bringel F."/>
            <person name="Lajus A."/>
            <person name="Zhou Y."/>
            <person name="Gourion B."/>
            <person name="Barbe V."/>
            <person name="Chang J."/>
            <person name="Cruveiller S."/>
            <person name="Dossat C."/>
            <person name="Gillett W."/>
            <person name="Gruffaz C."/>
            <person name="Haugen E."/>
            <person name="Hourcade E."/>
            <person name="Levy R."/>
            <person name="Mangenot S."/>
            <person name="Muller E."/>
            <person name="Nadalig T."/>
            <person name="Pagni M."/>
            <person name="Penny C."/>
            <person name="Peyraud R."/>
            <person name="Robinson D.G."/>
            <person name="Roche D."/>
            <person name="Rouy Z."/>
            <person name="Saenampechek C."/>
            <person name="Salvignol G."/>
            <person name="Vallenet D."/>
            <person name="Wu Z."/>
            <person name="Marx C.J."/>
            <person name="Vorholt J.A."/>
            <person name="Olson M.V."/>
            <person name="Kaul R."/>
            <person name="Weissenbach J."/>
            <person name="Medigue C."/>
            <person name="Lidstrom M.E."/>
        </authorList>
    </citation>
    <scope>NUCLEOTIDE SEQUENCE [LARGE SCALE GENOMIC DNA]</scope>
    <source>
        <strain evidence="3">DSM 6343 / CIP 106787 / DM4</strain>
    </source>
</reference>
<dbReference type="AlphaFoldDB" id="C7CEP7"/>
<feature type="compositionally biased region" description="Basic and acidic residues" evidence="1">
    <location>
        <begin position="208"/>
        <end position="223"/>
    </location>
</feature>
<evidence type="ECO:0000313" key="2">
    <source>
        <dbReference type="EMBL" id="CAX25999.1"/>
    </source>
</evidence>
<accession>C7CEP7</accession>
<evidence type="ECO:0000256" key="1">
    <source>
        <dbReference type="SAM" id="MobiDB-lite"/>
    </source>
</evidence>
<protein>
    <submittedName>
        <fullName evidence="2">Uncharacterized protein</fullName>
    </submittedName>
</protein>